<proteinExistence type="predicted"/>
<feature type="compositionally biased region" description="Basic residues" evidence="11">
    <location>
        <begin position="160"/>
        <end position="172"/>
    </location>
</feature>
<dbReference type="Ensembl" id="ENSPTRT00000080356.1">
    <property type="protein sequence ID" value="ENSPTRP00000064099.1"/>
    <property type="gene ID" value="ENSPTRG00000018810.7"/>
</dbReference>
<reference evidence="15 16" key="1">
    <citation type="journal article" date="2005" name="Nature">
        <title>Initial sequence of the chimpanzee genome and comparison with the human genome.</title>
        <authorList>
            <consortium name="Chimpanzee sequencing and analysis consortium"/>
        </authorList>
    </citation>
    <scope>NUCLEOTIDE SEQUENCE [LARGE SCALE GENOMIC DNA]</scope>
</reference>
<feature type="compositionally biased region" description="Basic and acidic residues" evidence="11">
    <location>
        <begin position="1515"/>
        <end position="1528"/>
    </location>
</feature>
<dbReference type="RefSeq" id="XP_016812139.1">
    <property type="nucleotide sequence ID" value="XM_016956650.3"/>
</dbReference>
<gene>
    <name evidence="15 17" type="primary">AFDN</name>
</gene>
<evidence type="ECO:0000256" key="9">
    <source>
        <dbReference type="ARBA" id="ARBA00073709"/>
    </source>
</evidence>
<dbReference type="FunFam" id="2.30.42.10:FF:000032">
    <property type="entry name" value="Afadin isoform A"/>
    <property type="match status" value="1"/>
</dbReference>
<dbReference type="InterPro" id="IPR000253">
    <property type="entry name" value="FHA_dom"/>
</dbReference>
<dbReference type="PROSITE" id="PS50106">
    <property type="entry name" value="PDZ"/>
    <property type="match status" value="1"/>
</dbReference>
<dbReference type="SMART" id="SM01132">
    <property type="entry name" value="DIL"/>
    <property type="match status" value="1"/>
</dbReference>
<dbReference type="GeneID" id="463135"/>
<keyword evidence="6" id="KW-0007">Acetylation</keyword>
<dbReference type="InterPro" id="IPR008984">
    <property type="entry name" value="SMAD_FHA_dom_sf"/>
</dbReference>
<feature type="compositionally biased region" description="Basic and acidic residues" evidence="11">
    <location>
        <begin position="1762"/>
        <end position="1776"/>
    </location>
</feature>
<dbReference type="SMART" id="SM00240">
    <property type="entry name" value="FHA"/>
    <property type="match status" value="1"/>
</dbReference>
<evidence type="ECO:0000256" key="3">
    <source>
        <dbReference type="ARBA" id="ARBA00022737"/>
    </source>
</evidence>
<feature type="compositionally biased region" description="Acidic residues" evidence="11">
    <location>
        <begin position="1578"/>
        <end position="1589"/>
    </location>
</feature>
<keyword evidence="7" id="KW-0175">Coiled coil</keyword>
<dbReference type="Gene3D" id="2.30.42.10">
    <property type="match status" value="1"/>
</dbReference>
<feature type="domain" description="Ras-associating" evidence="13">
    <location>
        <begin position="246"/>
        <end position="348"/>
    </location>
</feature>
<comment type="subcellular location">
    <subcellularLocation>
        <location evidence="1">Cell junction</location>
        <location evidence="1">Adherens junction</location>
    </subcellularLocation>
</comment>
<dbReference type="GeneTree" id="ENSGT00940000155237"/>
<feature type="compositionally biased region" description="Basic and acidic residues" evidence="11">
    <location>
        <begin position="1152"/>
        <end position="1172"/>
    </location>
</feature>
<keyword evidence="16" id="KW-1185">Reference proteome</keyword>
<feature type="compositionally biased region" description="Basic and acidic residues" evidence="11">
    <location>
        <begin position="1252"/>
        <end position="1262"/>
    </location>
</feature>
<dbReference type="SUPFAM" id="SSF50156">
    <property type="entry name" value="PDZ domain-like"/>
    <property type="match status" value="1"/>
</dbReference>
<dbReference type="FunFam" id="3.10.20.90:FF:000025">
    <property type="entry name" value="Afadin, adherens junction formation factor"/>
    <property type="match status" value="1"/>
</dbReference>
<feature type="compositionally biased region" description="Basic and acidic residues" evidence="11">
    <location>
        <begin position="1113"/>
        <end position="1128"/>
    </location>
</feature>
<dbReference type="CDD" id="cd01782">
    <property type="entry name" value="RA1_Afadin"/>
    <property type="match status" value="1"/>
</dbReference>
<keyword evidence="4" id="KW-0130">Cell adhesion</keyword>
<feature type="compositionally biased region" description="Basic and acidic residues" evidence="11">
    <location>
        <begin position="1597"/>
        <end position="1677"/>
    </location>
</feature>
<feature type="compositionally biased region" description="Basic and acidic residues" evidence="11">
    <location>
        <begin position="1274"/>
        <end position="1302"/>
    </location>
</feature>
<feature type="domain" description="Ras-associating" evidence="13">
    <location>
        <begin position="39"/>
        <end position="133"/>
    </location>
</feature>
<evidence type="ECO:0000256" key="7">
    <source>
        <dbReference type="ARBA" id="ARBA00023054"/>
    </source>
</evidence>
<comment type="function">
    <text evidence="8">Belongs to an adhesion system, probably together with the E-cadherin-catenin system, which plays a role in the organization of homotypic, interneuronal and heterotypic cell-cell adherens junctions (AJs). Nectin- and actin-filament-binding protein that connects nectin to the actin cytoskeleton. May play a key role in the organization of epithelial structures of the embryonic ectoderm. Essential for the organization of adherens junctions.</text>
</comment>
<dbReference type="GO" id="GO:0005737">
    <property type="term" value="C:cytoplasm"/>
    <property type="evidence" value="ECO:0007669"/>
    <property type="project" value="UniProtKB-ARBA"/>
</dbReference>
<dbReference type="SMART" id="SM00228">
    <property type="entry name" value="PDZ"/>
    <property type="match status" value="1"/>
</dbReference>
<dbReference type="SMART" id="SM00314">
    <property type="entry name" value="RA"/>
    <property type="match status" value="2"/>
</dbReference>
<evidence type="ECO:0000259" key="13">
    <source>
        <dbReference type="PROSITE" id="PS50200"/>
    </source>
</evidence>
<evidence type="ECO:0000313" key="15">
    <source>
        <dbReference type="Ensembl" id="ENSPTRP00000064099.1"/>
    </source>
</evidence>
<keyword evidence="2" id="KW-0597">Phosphoprotein</keyword>
<dbReference type="GO" id="GO:0005912">
    <property type="term" value="C:adherens junction"/>
    <property type="evidence" value="ECO:0007669"/>
    <property type="project" value="UniProtKB-SubCell"/>
</dbReference>
<dbReference type="InterPro" id="IPR037977">
    <property type="entry name" value="CBD_Afadin"/>
</dbReference>
<dbReference type="PROSITE" id="PS51126">
    <property type="entry name" value="DILUTE"/>
    <property type="match status" value="1"/>
</dbReference>
<accession>A0A2J8KHF4</accession>
<dbReference type="PANTHER" id="PTHR10398:SF2">
    <property type="entry name" value="AFADIN"/>
    <property type="match status" value="1"/>
</dbReference>
<dbReference type="Gene3D" id="2.60.200.20">
    <property type="match status" value="1"/>
</dbReference>
<dbReference type="GO" id="GO:0007165">
    <property type="term" value="P:signal transduction"/>
    <property type="evidence" value="ECO:0007669"/>
    <property type="project" value="InterPro"/>
</dbReference>
<feature type="compositionally biased region" description="Polar residues" evidence="11">
    <location>
        <begin position="1325"/>
        <end position="1337"/>
    </location>
</feature>
<feature type="compositionally biased region" description="Polar residues" evidence="11">
    <location>
        <begin position="1190"/>
        <end position="1210"/>
    </location>
</feature>
<organism evidence="15 16">
    <name type="scientific">Pan troglodytes</name>
    <name type="common">Chimpanzee</name>
    <dbReference type="NCBI Taxonomy" id="9598"/>
    <lineage>
        <taxon>Eukaryota</taxon>
        <taxon>Metazoa</taxon>
        <taxon>Chordata</taxon>
        <taxon>Craniata</taxon>
        <taxon>Vertebrata</taxon>
        <taxon>Euteleostomi</taxon>
        <taxon>Mammalia</taxon>
        <taxon>Eutheria</taxon>
        <taxon>Euarchontoglires</taxon>
        <taxon>Primates</taxon>
        <taxon>Haplorrhini</taxon>
        <taxon>Catarrhini</taxon>
        <taxon>Hominidae</taxon>
        <taxon>Pan</taxon>
    </lineage>
</organism>
<feature type="compositionally biased region" description="Basic and acidic residues" evidence="11">
    <location>
        <begin position="1813"/>
        <end position="1824"/>
    </location>
</feature>
<dbReference type="Pfam" id="PF01843">
    <property type="entry name" value="DIL"/>
    <property type="match status" value="1"/>
</dbReference>
<evidence type="ECO:0000259" key="12">
    <source>
        <dbReference type="PROSITE" id="PS50106"/>
    </source>
</evidence>
<reference evidence="15" key="3">
    <citation type="submission" date="2025-09" db="UniProtKB">
        <authorList>
            <consortium name="Ensembl"/>
        </authorList>
    </citation>
    <scope>IDENTIFICATION</scope>
</reference>
<evidence type="ECO:0000313" key="16">
    <source>
        <dbReference type="Proteomes" id="UP000002277"/>
    </source>
</evidence>
<dbReference type="PROSITE" id="PS50200">
    <property type="entry name" value="RA"/>
    <property type="match status" value="2"/>
</dbReference>
<dbReference type="CDD" id="cd15471">
    <property type="entry name" value="Myo5p-like_CBD_afadin"/>
    <property type="match status" value="1"/>
</dbReference>
<evidence type="ECO:0000256" key="6">
    <source>
        <dbReference type="ARBA" id="ARBA00022990"/>
    </source>
</evidence>
<dbReference type="InterPro" id="IPR001478">
    <property type="entry name" value="PDZ"/>
</dbReference>
<feature type="region of interest" description="Disordered" evidence="11">
    <location>
        <begin position="1235"/>
        <end position="1528"/>
    </location>
</feature>
<feature type="domain" description="Dilute" evidence="14">
    <location>
        <begin position="668"/>
        <end position="908"/>
    </location>
</feature>
<feature type="compositionally biased region" description="Basic and acidic residues" evidence="11">
    <location>
        <begin position="349"/>
        <end position="371"/>
    </location>
</feature>
<feature type="region of interest" description="Disordered" evidence="11">
    <location>
        <begin position="534"/>
        <end position="570"/>
    </location>
</feature>
<dbReference type="GO" id="GO:0034330">
    <property type="term" value="P:cell junction organization"/>
    <property type="evidence" value="ECO:0007669"/>
    <property type="project" value="UniProtKB-ARBA"/>
</dbReference>
<dbReference type="CDD" id="cd22711">
    <property type="entry name" value="FHA_AFDN"/>
    <property type="match status" value="1"/>
</dbReference>
<evidence type="ECO:0000256" key="10">
    <source>
        <dbReference type="ARBA" id="ARBA00083790"/>
    </source>
</evidence>
<keyword evidence="5" id="KW-0965">Cell junction</keyword>
<feature type="compositionally biased region" description="Basic and acidic residues" evidence="11">
    <location>
        <begin position="1407"/>
        <end position="1441"/>
    </location>
</feature>
<dbReference type="VGNC" id="VGNC:14790">
    <property type="gene designation" value="AFDN"/>
</dbReference>
<dbReference type="InterPro" id="IPR028842">
    <property type="entry name" value="Afadin"/>
</dbReference>
<evidence type="ECO:0000256" key="2">
    <source>
        <dbReference type="ARBA" id="ARBA00022553"/>
    </source>
</evidence>
<dbReference type="GO" id="GO:0030154">
    <property type="term" value="P:cell differentiation"/>
    <property type="evidence" value="ECO:0007669"/>
    <property type="project" value="UniProtKB-ARBA"/>
</dbReference>
<reference evidence="15" key="2">
    <citation type="submission" date="2025-08" db="UniProtKB">
        <authorList>
            <consortium name="Ensembl"/>
        </authorList>
    </citation>
    <scope>IDENTIFICATION</scope>
</reference>
<sequence>MSAGGRDEERRKLADIIHHWNANRLDLFEISQPTEDLEFHGVMRFYFQDKAAGNFATKCIRVSSTATTQDVIETLAEKFRPDMRMLSSPKYSLYEVHVSGERRLDIDEKPLVVQLNWNKDDREGRFVLKNENDAIPPKKAQSNGPEKQEKEGVIQNFKRTLSKKEKKEKKKREKEALRQASDKDDRPFQGEDVENSRLAAEVYKDMPETSFTRTISNPEVVMKRRRQQKLEKRMQEFRSSDGRPDSGGTLRIYADSLKPNIPYKTILLSTTDPADFAVAEALEKYGLEKENPKDYCIARVMLPPGAQHSDEKGAKEIILDDDECPLQIFREWPSDKGILVFQLKRRPPDHIPKKTKKHLEGKTPKGKERADGSGYGSTLPPEKLPYLVELSPGRRNHFAYYNYHTYEDGSDSRDKPKLYRLQLSVTEVGTEKLDDNSIQLFGPGIQPHHCDLTNMDGVVTVTPRSMDAETYVEGQRISETTMLQSGMKVQFGASHVFKFVDPSQDHALAKRSVDGGLMVKGPRHKPGIVQETTFDLGGDIHSGTALPTSKSTTRLDSDRVSSASSTAERGMVKPMIRVEQQPDYRRQESRTQDVSGPELILPASIEFRESSEDSFLSAIINYTNSSTVHFKLSPTYVLYMACRYVLSNQYRPDISPTERTHKVIAVVNKMVSMMEGVIQKQKNIAGALAFWMANASELLNFIKQDRDLSRITLDAQDVLAHLVQMAFKYLVHCLQSELNNYMPAFLDDPEENSLQRPKIDDVLHTLTGAMSLLRRCRVNAALTIQLFSQLFHFINMWLFNRLVTDPDSGLCSHYWGAIIRQQLGHIEAWAEKQGLELAADCHLSRIVQATTLLTMDKYAPDDIPNINSTCFKLNSLQLQALLQNYHCAPDEPFIPTDLIENVVTVAENTADELARSDGREVQLEEDPDLQLPFLLPEDGYSCDVVRNIPNGLQEFLDPLCQRGFCRLIPHTRSPGTWTIYFEGADYESHLLRENTELAQPLRKEPEIITVTLKKQNGMGLSIVAAKGAGQDKLGIYVKSVVKGGAADVDGRLAAGDQLLSVDGRSLVGLSQERAAELMTRTSSVVTLEVAKQGAIYHGLATLLNQPSPMMQRISDRRGSGKPRPKSEGFELYNNSTQNGSPESPQLPWAEYSEPKKLPGDDRLMKNRADHRSSPNVANQPPSPGGKSAYASGTTAKITSVSTGNLCTEEQTPPPRPEAYPIPTQTYTREYFTFPASKSQDRMAPPQNQWPNYEEKPHMHTDSNHSSIAIQRVTRSQEELREDKAYQLERHRIEAAMDRKSDSDMWINQSSSLDSSTSSQEHLNHSSKSVTPASTLTKSGPGRWKTPAAIPATPVAISQPIRTDLPPPPPPPPVHYAGDFDGMSMDLPLPPPPSTNQIGLPSAQVAAAERKKREEHQRWYEKEKARLEEERERKRREQERKLGQMRTQSLNPAPFSPLTAQQMKPEKPSTLQRPQETVIRELQPQQQPRTIERRDLQYITVSKEELSSGDSLSPDPWKRDAKEKLEKQQQMHIVDMLSKEIQELQSKPDRSAEESDRLRKLMLEWQFQKRLQESKQKDEDDEEEEEDDVDTMLIMQRLEAERRARLQDEERRRQQQLEEMRKREAEDRARQEEERRRQEEERTKRDAEEKRRQEEGYYSRLEAERRRQHDEAARRLLEPEAPGLCRPPLPRDYEPPSPSPAPGAPPPPPQRNASYLKTQVLSPDSLFTAKFVAYNEEEEEEDCSLAGPNSYPGSTGAAVGAHDACRDAKEKRSKSQDADSPGSSGAPENLTFKERQRLFSQGQDVSNKVKASRKLTELENELNTK</sequence>
<feature type="compositionally biased region" description="Pro residues" evidence="11">
    <location>
        <begin position="1364"/>
        <end position="1373"/>
    </location>
</feature>
<feature type="region of interest" description="Disordered" evidence="11">
    <location>
        <begin position="1569"/>
        <end position="1824"/>
    </location>
</feature>
<feature type="region of interest" description="Disordered" evidence="11">
    <location>
        <begin position="128"/>
        <end position="194"/>
    </location>
</feature>
<dbReference type="GO" id="GO:0007155">
    <property type="term" value="P:cell adhesion"/>
    <property type="evidence" value="ECO:0007669"/>
    <property type="project" value="UniProtKB-KW"/>
</dbReference>
<dbReference type="Pfam" id="PF00498">
    <property type="entry name" value="FHA"/>
    <property type="match status" value="1"/>
</dbReference>
<feature type="region of interest" description="Disordered" evidence="11">
    <location>
        <begin position="349"/>
        <end position="378"/>
    </location>
</feature>
<evidence type="ECO:0000259" key="14">
    <source>
        <dbReference type="PROSITE" id="PS51126"/>
    </source>
</evidence>
<dbReference type="CDD" id="cd06789">
    <property type="entry name" value="PDZ_AFDN-like"/>
    <property type="match status" value="1"/>
</dbReference>
<dbReference type="CDD" id="cd01781">
    <property type="entry name" value="RA2_Afadin"/>
    <property type="match status" value="1"/>
</dbReference>
<feature type="compositionally biased region" description="Low complexity" evidence="11">
    <location>
        <begin position="1345"/>
        <end position="1356"/>
    </location>
</feature>
<dbReference type="EMBL" id="AC202803">
    <property type="status" value="NOT_ANNOTATED_CDS"/>
    <property type="molecule type" value="Genomic_DNA"/>
</dbReference>
<evidence type="ECO:0000256" key="4">
    <source>
        <dbReference type="ARBA" id="ARBA00022889"/>
    </source>
</evidence>
<dbReference type="PANTHER" id="PTHR10398">
    <property type="entry name" value="AFADIN"/>
    <property type="match status" value="1"/>
</dbReference>
<evidence type="ECO:0000256" key="11">
    <source>
        <dbReference type="SAM" id="MobiDB-lite"/>
    </source>
</evidence>
<dbReference type="Pfam" id="PF00788">
    <property type="entry name" value="RA"/>
    <property type="match status" value="2"/>
</dbReference>
<feature type="compositionally biased region" description="Polar residues" evidence="11">
    <location>
        <begin position="1132"/>
        <end position="1143"/>
    </location>
</feature>
<dbReference type="InterPro" id="IPR036034">
    <property type="entry name" value="PDZ_sf"/>
</dbReference>
<dbReference type="CTD" id="4301"/>
<feature type="compositionally biased region" description="Pro residues" evidence="11">
    <location>
        <begin position="1694"/>
        <end position="1709"/>
    </location>
</feature>
<feature type="region of interest" description="Disordered" evidence="11">
    <location>
        <begin position="1107"/>
        <end position="1223"/>
    </location>
</feature>
<evidence type="ECO:0000313" key="17">
    <source>
        <dbReference type="VGNC" id="VGNC:14790"/>
    </source>
</evidence>
<feature type="domain" description="PDZ" evidence="12">
    <location>
        <begin position="1007"/>
        <end position="1093"/>
    </location>
</feature>
<dbReference type="FunFam" id="2.60.200.20:FF:000006">
    <property type="entry name" value="Afadin, adherens junction formation factor"/>
    <property type="match status" value="1"/>
</dbReference>
<protein>
    <recommendedName>
        <fullName evidence="9">Afadin</fullName>
    </recommendedName>
    <alternativeName>
        <fullName evidence="10">Afadin adherens junction formation factor</fullName>
    </alternativeName>
</protein>
<dbReference type="Proteomes" id="UP000002277">
    <property type="component" value="Chromosome 6"/>
</dbReference>
<dbReference type="FunFam" id="3.10.20.90:FF:000033">
    <property type="entry name" value="afadin isoform X1"/>
    <property type="match status" value="1"/>
</dbReference>
<dbReference type="InterPro" id="IPR000159">
    <property type="entry name" value="RA_dom"/>
</dbReference>
<feature type="compositionally biased region" description="Basic and acidic residues" evidence="11">
    <location>
        <begin position="1489"/>
        <end position="1505"/>
    </location>
</feature>
<evidence type="ECO:0000256" key="8">
    <source>
        <dbReference type="ARBA" id="ARBA00058472"/>
    </source>
</evidence>
<dbReference type="InterPro" id="IPR029071">
    <property type="entry name" value="Ubiquitin-like_domsf"/>
</dbReference>
<keyword evidence="3" id="KW-0677">Repeat</keyword>
<dbReference type="EMBL" id="AACZ04062706">
    <property type="status" value="NOT_ANNOTATED_CDS"/>
    <property type="molecule type" value="Genomic_DNA"/>
</dbReference>
<dbReference type="Bgee" id="ENSPTRG00000018810">
    <property type="expression patterns" value="Expressed in lung and 21 other cell types or tissues"/>
</dbReference>
<dbReference type="Gene3D" id="3.10.20.90">
    <property type="entry name" value="Phosphatidylinositol 3-kinase Catalytic Subunit, Chain A, domain 1"/>
    <property type="match status" value="2"/>
</dbReference>
<dbReference type="InterPro" id="IPR002710">
    <property type="entry name" value="Dilute_dom"/>
</dbReference>
<dbReference type="SUPFAM" id="SSF54236">
    <property type="entry name" value="Ubiquitin-like"/>
    <property type="match status" value="2"/>
</dbReference>
<name>A0A2I3RHG5_PANTR</name>
<dbReference type="SUPFAM" id="SSF49879">
    <property type="entry name" value="SMAD/FHA domain"/>
    <property type="match status" value="1"/>
</dbReference>
<accession>A0A2I3RHG5</accession>
<feature type="compositionally biased region" description="Basic and acidic residues" evidence="11">
    <location>
        <begin position="173"/>
        <end position="189"/>
    </location>
</feature>
<dbReference type="Pfam" id="PF00595">
    <property type="entry name" value="PDZ"/>
    <property type="match status" value="1"/>
</dbReference>
<evidence type="ECO:0000256" key="5">
    <source>
        <dbReference type="ARBA" id="ARBA00022949"/>
    </source>
</evidence>
<evidence type="ECO:0000256" key="1">
    <source>
        <dbReference type="ARBA" id="ARBA00004536"/>
    </source>
</evidence>
<feature type="compositionally biased region" description="Low complexity" evidence="11">
    <location>
        <begin position="1309"/>
        <end position="1318"/>
    </location>
</feature>